<proteinExistence type="inferred from homology"/>
<dbReference type="Gene3D" id="2.60.40.790">
    <property type="match status" value="1"/>
</dbReference>
<dbReference type="InterPro" id="IPR002068">
    <property type="entry name" value="A-crystallin/Hsp20_dom"/>
</dbReference>
<name>A0A7X0AZG9_9PROT</name>
<comment type="caution">
    <text evidence="4">The sequence shown here is derived from an EMBL/GenBank/DDBJ whole genome shotgun (WGS) entry which is preliminary data.</text>
</comment>
<dbReference type="EMBL" id="JACIIZ010000010">
    <property type="protein sequence ID" value="MBB6252978.1"/>
    <property type="molecule type" value="Genomic_DNA"/>
</dbReference>
<dbReference type="PANTHER" id="PTHR11527">
    <property type="entry name" value="HEAT-SHOCK PROTEIN 20 FAMILY MEMBER"/>
    <property type="match status" value="1"/>
</dbReference>
<dbReference type="InterPro" id="IPR031107">
    <property type="entry name" value="Small_HSP"/>
</dbReference>
<sequence length="170" mass="18553">MPGTPIDIQKTANPPTDAWHALRQEVNRLFDRVDGGFHFPSLSRLFGAPVIAGPDVSFGFGVPAVDVSEDDESYKITAELPGLDENAVEVTLSGGKLILKGEKRQEKEETHKNFYVSERSYGAFQRSFTLPDGVDEGKITATTAKGVLTVVLPKTHEAQKQTKKIDVKAV</sequence>
<dbReference type="RefSeq" id="WP_184802940.1">
    <property type="nucleotide sequence ID" value="NZ_JACIIZ010000010.1"/>
</dbReference>
<evidence type="ECO:0000256" key="1">
    <source>
        <dbReference type="PROSITE-ProRule" id="PRU00285"/>
    </source>
</evidence>
<evidence type="ECO:0000256" key="2">
    <source>
        <dbReference type="RuleBase" id="RU003616"/>
    </source>
</evidence>
<dbReference type="InterPro" id="IPR008978">
    <property type="entry name" value="HSP20-like_chaperone"/>
</dbReference>
<keyword evidence="5" id="KW-1185">Reference proteome</keyword>
<reference evidence="4 5" key="1">
    <citation type="submission" date="2020-08" db="EMBL/GenBank/DDBJ databases">
        <title>Genomic Encyclopedia of Type Strains, Phase IV (KMG-IV): sequencing the most valuable type-strain genomes for metagenomic binning, comparative biology and taxonomic classification.</title>
        <authorList>
            <person name="Goeker M."/>
        </authorList>
    </citation>
    <scope>NUCLEOTIDE SEQUENCE [LARGE SCALE GENOMIC DNA]</scope>
    <source>
        <strain evidence="4 5">DSM 22198</strain>
    </source>
</reference>
<comment type="similarity">
    <text evidence="1 2">Belongs to the small heat shock protein (HSP20) family.</text>
</comment>
<evidence type="ECO:0000313" key="5">
    <source>
        <dbReference type="Proteomes" id="UP000539175"/>
    </source>
</evidence>
<evidence type="ECO:0000313" key="4">
    <source>
        <dbReference type="EMBL" id="MBB6252978.1"/>
    </source>
</evidence>
<feature type="domain" description="SHSP" evidence="3">
    <location>
        <begin position="56"/>
        <end position="170"/>
    </location>
</feature>
<dbReference type="AlphaFoldDB" id="A0A7X0AZG9"/>
<gene>
    <name evidence="4" type="ORF">FHS74_003547</name>
</gene>
<accession>A0A7X0AZG9</accession>
<dbReference type="Pfam" id="PF00011">
    <property type="entry name" value="HSP20"/>
    <property type="match status" value="1"/>
</dbReference>
<dbReference type="PROSITE" id="PS01031">
    <property type="entry name" value="SHSP"/>
    <property type="match status" value="1"/>
</dbReference>
<organism evidence="4 5">
    <name type="scientific">Nitrospirillum iridis</name>
    <dbReference type="NCBI Taxonomy" id="765888"/>
    <lineage>
        <taxon>Bacteria</taxon>
        <taxon>Pseudomonadati</taxon>
        <taxon>Pseudomonadota</taxon>
        <taxon>Alphaproteobacteria</taxon>
        <taxon>Rhodospirillales</taxon>
        <taxon>Azospirillaceae</taxon>
        <taxon>Nitrospirillum</taxon>
    </lineage>
</organism>
<dbReference type="Proteomes" id="UP000539175">
    <property type="component" value="Unassembled WGS sequence"/>
</dbReference>
<dbReference type="SUPFAM" id="SSF49764">
    <property type="entry name" value="HSP20-like chaperones"/>
    <property type="match status" value="1"/>
</dbReference>
<dbReference type="CDD" id="cd06464">
    <property type="entry name" value="ACD_sHsps-like"/>
    <property type="match status" value="1"/>
</dbReference>
<protein>
    <submittedName>
        <fullName evidence="4">HSP20 family protein</fullName>
    </submittedName>
</protein>
<evidence type="ECO:0000259" key="3">
    <source>
        <dbReference type="PROSITE" id="PS01031"/>
    </source>
</evidence>